<dbReference type="Pfam" id="PF01609">
    <property type="entry name" value="DDE_Tnp_1"/>
    <property type="match status" value="1"/>
</dbReference>
<dbReference type="Proteomes" id="UP000298412">
    <property type="component" value="Unassembled WGS sequence"/>
</dbReference>
<sequence>MKAGKPPKGKKIGGEKMLEHTQTPADTTAPVDVEWKIRHLTSSIRRRERTLDWDGYATPHTPENPAVVAARTAAQLAGIAELRTRLAVSALLADADAIDDAEDARFGKDKRGDELPPELARRQSRLVKLAQARAALEADAAARARKDAEKKARDKGDNDEGITAKGDDAAQNAIVAPKAQRNFTDPDARIMKTADGSFHYAYNAQAIVDADHQVIVATTLTNIGVDVEQVVPLVENLHTTTGVLPRQILADAGYCSAANLTYAKTCETVSGGRTEFFIATGQVKHGERVPEVPRGRIPANATLRERMARKLKTKKGRAVYARRKAIVEPVFGQIHTRQGKFVLLHG</sequence>
<dbReference type="GO" id="GO:0004803">
    <property type="term" value="F:transposase activity"/>
    <property type="evidence" value="ECO:0007669"/>
    <property type="project" value="InterPro"/>
</dbReference>
<dbReference type="OrthoDB" id="4227096at2"/>
<comment type="caution">
    <text evidence="3">The sequence shown here is derived from an EMBL/GenBank/DDBJ whole genome shotgun (WGS) entry which is preliminary data.</text>
</comment>
<reference evidence="3 4" key="1">
    <citation type="submission" date="2019-03" db="EMBL/GenBank/DDBJ databases">
        <title>Genomics of glacier-inhabiting Cryobacterium strains.</title>
        <authorList>
            <person name="Liu Q."/>
            <person name="Xin Y.-H."/>
        </authorList>
    </citation>
    <scope>NUCLEOTIDE SEQUENCE [LARGE SCALE GENOMIC DNA]</scope>
    <source>
        <strain evidence="3 4">MDT1-3</strain>
    </source>
</reference>
<feature type="region of interest" description="Disordered" evidence="1">
    <location>
        <begin position="1"/>
        <end position="27"/>
    </location>
</feature>
<dbReference type="PANTHER" id="PTHR33408:SF2">
    <property type="entry name" value="TRANSPOSASE DDE DOMAIN-CONTAINING PROTEIN"/>
    <property type="match status" value="1"/>
</dbReference>
<accession>A0A4V3IF02</accession>
<evidence type="ECO:0000313" key="3">
    <source>
        <dbReference type="EMBL" id="TFC15676.1"/>
    </source>
</evidence>
<organism evidence="3 4">
    <name type="scientific">Cryobacterium algoritolerans</name>
    <dbReference type="NCBI Taxonomy" id="1259184"/>
    <lineage>
        <taxon>Bacteria</taxon>
        <taxon>Bacillati</taxon>
        <taxon>Actinomycetota</taxon>
        <taxon>Actinomycetes</taxon>
        <taxon>Micrococcales</taxon>
        <taxon>Microbacteriaceae</taxon>
        <taxon>Cryobacterium</taxon>
    </lineage>
</organism>
<protein>
    <submittedName>
        <fullName evidence="3">IS4/IS5 family transposase</fullName>
    </submittedName>
</protein>
<dbReference type="EMBL" id="SOFP01000045">
    <property type="protein sequence ID" value="TFC15676.1"/>
    <property type="molecule type" value="Genomic_DNA"/>
</dbReference>
<dbReference type="GO" id="GO:0006313">
    <property type="term" value="P:DNA transposition"/>
    <property type="evidence" value="ECO:0007669"/>
    <property type="project" value="InterPro"/>
</dbReference>
<feature type="region of interest" description="Disordered" evidence="1">
    <location>
        <begin position="140"/>
        <end position="166"/>
    </location>
</feature>
<gene>
    <name evidence="3" type="ORF">E3O19_08255</name>
</gene>
<evidence type="ECO:0000259" key="2">
    <source>
        <dbReference type="Pfam" id="PF01609"/>
    </source>
</evidence>
<evidence type="ECO:0000256" key="1">
    <source>
        <dbReference type="SAM" id="MobiDB-lite"/>
    </source>
</evidence>
<proteinExistence type="predicted"/>
<dbReference type="PANTHER" id="PTHR33408">
    <property type="entry name" value="TRANSPOSASE"/>
    <property type="match status" value="1"/>
</dbReference>
<keyword evidence="4" id="KW-1185">Reference proteome</keyword>
<dbReference type="InterPro" id="IPR002559">
    <property type="entry name" value="Transposase_11"/>
</dbReference>
<dbReference type="AlphaFoldDB" id="A0A4V3IF02"/>
<feature type="compositionally biased region" description="Basic and acidic residues" evidence="1">
    <location>
        <begin position="140"/>
        <end position="158"/>
    </location>
</feature>
<dbReference type="GO" id="GO:0003677">
    <property type="term" value="F:DNA binding"/>
    <property type="evidence" value="ECO:0007669"/>
    <property type="project" value="InterPro"/>
</dbReference>
<feature type="compositionally biased region" description="Basic residues" evidence="1">
    <location>
        <begin position="1"/>
        <end position="11"/>
    </location>
</feature>
<feature type="domain" description="Transposase IS4-like" evidence="2">
    <location>
        <begin position="194"/>
        <end position="336"/>
    </location>
</feature>
<evidence type="ECO:0000313" key="4">
    <source>
        <dbReference type="Proteomes" id="UP000298412"/>
    </source>
</evidence>
<name>A0A4V3IF02_9MICO</name>